<dbReference type="Pfam" id="PF12679">
    <property type="entry name" value="ABC2_membrane_2"/>
    <property type="match status" value="1"/>
</dbReference>
<accession>A0A842HJS1</accession>
<evidence type="ECO:0000313" key="3">
    <source>
        <dbReference type="Proteomes" id="UP000546464"/>
    </source>
</evidence>
<comment type="caution">
    <text evidence="2">The sequence shown here is derived from an EMBL/GenBank/DDBJ whole genome shotgun (WGS) entry which is preliminary data.</text>
</comment>
<evidence type="ECO:0000256" key="1">
    <source>
        <dbReference type="SAM" id="Phobius"/>
    </source>
</evidence>
<feature type="transmembrane region" description="Helical" evidence="1">
    <location>
        <begin position="150"/>
        <end position="176"/>
    </location>
</feature>
<dbReference type="GO" id="GO:0140359">
    <property type="term" value="F:ABC-type transporter activity"/>
    <property type="evidence" value="ECO:0007669"/>
    <property type="project" value="InterPro"/>
</dbReference>
<reference evidence="2 3" key="1">
    <citation type="submission" date="2020-07" db="EMBL/GenBank/DDBJ databases">
        <authorList>
            <person name="Feng X."/>
        </authorList>
    </citation>
    <scope>NUCLEOTIDE SEQUENCE [LARGE SCALE GENOMIC DNA]</scope>
    <source>
        <strain evidence="2 3">JCM31066</strain>
    </source>
</reference>
<keyword evidence="3" id="KW-1185">Reference proteome</keyword>
<organism evidence="2 3">
    <name type="scientific">Ruficoccus amylovorans</name>
    <dbReference type="NCBI Taxonomy" id="1804625"/>
    <lineage>
        <taxon>Bacteria</taxon>
        <taxon>Pseudomonadati</taxon>
        <taxon>Verrucomicrobiota</taxon>
        <taxon>Opitutia</taxon>
        <taxon>Puniceicoccales</taxon>
        <taxon>Cerasicoccaceae</taxon>
        <taxon>Ruficoccus</taxon>
    </lineage>
</organism>
<gene>
    <name evidence="2" type="ORF">H5P28_19045</name>
</gene>
<name>A0A842HJS1_9BACT</name>
<evidence type="ECO:0000313" key="2">
    <source>
        <dbReference type="EMBL" id="MBC2596370.1"/>
    </source>
</evidence>
<feature type="transmembrane region" description="Helical" evidence="1">
    <location>
        <begin position="24"/>
        <end position="42"/>
    </location>
</feature>
<feature type="transmembrane region" description="Helical" evidence="1">
    <location>
        <begin position="106"/>
        <end position="130"/>
    </location>
</feature>
<dbReference type="RefSeq" id="WP_185677279.1">
    <property type="nucleotide sequence ID" value="NZ_JACHVB010000064.1"/>
</dbReference>
<proteinExistence type="predicted"/>
<dbReference type="GO" id="GO:0005886">
    <property type="term" value="C:plasma membrane"/>
    <property type="evidence" value="ECO:0007669"/>
    <property type="project" value="UniProtKB-SubCell"/>
</dbReference>
<feature type="transmembrane region" description="Helical" evidence="1">
    <location>
        <begin position="254"/>
        <end position="275"/>
    </location>
</feature>
<sequence length="280" mass="31413">MSGSCHRILTIGRNTFLDAVRQKFFNALVILSVALIVSSRFFRQFDFGSGELKFIADFGLGAILLFGSILAVVATAQLFYSEIENRTALTILAKPVYRWEFLAGKFLGVFLLLLVFTALMSGILGVMLYWRESALMERFGDQFEDGHRLVSYGGLFGFAVLQWLKLGVLCAVTLFVSSFSNTNLYSVVVSFFVMIICQLQYIARDSWENIGNPVLKGLVWALSLLFPNFQMFNVGDVMLFPHDATEQLGAFTPWAIGGYGLVYIVVFIGLAVYAFRRREI</sequence>
<dbReference type="Proteomes" id="UP000546464">
    <property type="component" value="Unassembled WGS sequence"/>
</dbReference>
<protein>
    <submittedName>
        <fullName evidence="2">ABC transporter permease subunit</fullName>
    </submittedName>
</protein>
<keyword evidence="1" id="KW-0472">Membrane</keyword>
<dbReference type="EMBL" id="JACHVB010000064">
    <property type="protein sequence ID" value="MBC2596370.1"/>
    <property type="molecule type" value="Genomic_DNA"/>
</dbReference>
<dbReference type="AlphaFoldDB" id="A0A842HJS1"/>
<dbReference type="PANTHER" id="PTHR43471">
    <property type="entry name" value="ABC TRANSPORTER PERMEASE"/>
    <property type="match status" value="1"/>
</dbReference>
<feature type="transmembrane region" description="Helical" evidence="1">
    <location>
        <begin position="54"/>
        <end position="80"/>
    </location>
</feature>
<feature type="transmembrane region" description="Helical" evidence="1">
    <location>
        <begin position="182"/>
        <end position="202"/>
    </location>
</feature>
<keyword evidence="1" id="KW-0812">Transmembrane</keyword>
<keyword evidence="1" id="KW-1133">Transmembrane helix</keyword>
<dbReference type="PANTHER" id="PTHR43471:SF10">
    <property type="entry name" value="SLL1107 PROTEIN"/>
    <property type="match status" value="1"/>
</dbReference>